<evidence type="ECO:0000313" key="1">
    <source>
        <dbReference type="EMBL" id="MEN2475457.1"/>
    </source>
</evidence>
<organism evidence="1 2">
    <name type="scientific">Burkholderia theae</name>
    <dbReference type="NCBI Taxonomy" id="3143496"/>
    <lineage>
        <taxon>Bacteria</taxon>
        <taxon>Pseudomonadati</taxon>
        <taxon>Pseudomonadota</taxon>
        <taxon>Betaproteobacteria</taxon>
        <taxon>Burkholderiales</taxon>
        <taxon>Burkholderiaceae</taxon>
        <taxon>Burkholderia</taxon>
    </lineage>
</organism>
<sequence>MEEKYKYTLGMAGQSHFMEVAIDAIGSLETALNEDGWEAAPEYFKGNPVLRITPRITAFSGMEIVGGIMAFTATCFAKKVFDEFYDRLLKRRVGECVERVIEKIKIPDEKLLEFRDVVYFDDLDVAVVVRFLTRAPRAQRVDAQLIEGHRIAYQYLSANGKKAPIHCHRILEGKVDAEPEFFISMDDLQDKDRARLANTKVRGVSTSGLS</sequence>
<evidence type="ECO:0000313" key="2">
    <source>
        <dbReference type="Proteomes" id="UP001466933"/>
    </source>
</evidence>
<accession>A0ABU9WWF9</accession>
<keyword evidence="2" id="KW-1185">Reference proteome</keyword>
<comment type="caution">
    <text evidence="1">The sequence shown here is derived from an EMBL/GenBank/DDBJ whole genome shotgun (WGS) entry which is preliminary data.</text>
</comment>
<dbReference type="RefSeq" id="WP_343495364.1">
    <property type="nucleotide sequence ID" value="NZ_JBCPYA010000025.1"/>
</dbReference>
<dbReference type="Proteomes" id="UP001466933">
    <property type="component" value="Unassembled WGS sequence"/>
</dbReference>
<protein>
    <submittedName>
        <fullName evidence="1">Uncharacterized protein</fullName>
    </submittedName>
</protein>
<dbReference type="EMBL" id="JBCPYA010000025">
    <property type="protein sequence ID" value="MEN2475457.1"/>
    <property type="molecule type" value="Genomic_DNA"/>
</dbReference>
<reference evidence="1 2" key="1">
    <citation type="submission" date="2024-05" db="EMBL/GenBank/DDBJ databases">
        <title>Burkholderia sp. Nov. a novel bacteria isolated from rhizosphere soil of Camellia sinensis.</title>
        <authorList>
            <person name="Dong Y."/>
        </authorList>
    </citation>
    <scope>NUCLEOTIDE SEQUENCE [LARGE SCALE GENOMIC DNA]</scope>
    <source>
        <strain evidence="1 2">GS2Y</strain>
    </source>
</reference>
<name>A0ABU9WWF9_9BURK</name>
<gene>
    <name evidence="1" type="ORF">VOI36_36750</name>
</gene>
<proteinExistence type="predicted"/>